<sequence>MIYFLHPNKKGNIGGIESIIYELLKFGSSNDRLLGMIDYCESPLVERLRTEGINFEFIPISVQYSIQLKTTFGKDDVVIIFNNSVKVIPFRLNSDVKVLVWDVYYPYWKLGYMRLFNKSAAKKLFNIMLQKGGLITMDEHLYDVVKCKFNLEIPIAPPPISKLKYANGDSFHRNKVCYVGRCEEWKNIPLAKFIMDCNYYKLDDVEIDVYTDNSKGMQQELEGIIGSDFNNVKVNYIEGLYGDELYKQISGYNFGIAMGMSALLLANLKVPTLLLDAASRMSLLFKL</sequence>
<protein>
    <recommendedName>
        <fullName evidence="3">Glycosyltransferase</fullName>
    </recommendedName>
</protein>
<name>A0AAD1K807_9GAMM</name>
<gene>
    <name evidence="1" type="ORF">TUM17379_14720</name>
</gene>
<accession>A0AAD1K807</accession>
<reference evidence="1" key="1">
    <citation type="submission" date="2021-05" db="EMBL/GenBank/DDBJ databases">
        <title>Molecular characterization for Shewanella algae harboring chromosomal blaOXA-55-like strains isolated from clinical and environment sample.</title>
        <authorList>
            <person name="Ohama Y."/>
            <person name="Aoki K."/>
            <person name="Harada S."/>
            <person name="Moriya K."/>
            <person name="Ishii Y."/>
            <person name="Tateda K."/>
        </authorList>
    </citation>
    <scope>NUCLEOTIDE SEQUENCE</scope>
    <source>
        <strain evidence="1">TUM17379</strain>
    </source>
</reference>
<dbReference type="Proteomes" id="UP000825078">
    <property type="component" value="Chromosome"/>
</dbReference>
<proteinExistence type="predicted"/>
<organism evidence="1 2">
    <name type="scientific">Shewanella algae</name>
    <dbReference type="NCBI Taxonomy" id="38313"/>
    <lineage>
        <taxon>Bacteria</taxon>
        <taxon>Pseudomonadati</taxon>
        <taxon>Pseudomonadota</taxon>
        <taxon>Gammaproteobacteria</taxon>
        <taxon>Alteromonadales</taxon>
        <taxon>Shewanellaceae</taxon>
        <taxon>Shewanella</taxon>
    </lineage>
</organism>
<evidence type="ECO:0000313" key="1">
    <source>
        <dbReference type="EMBL" id="BCV44454.1"/>
    </source>
</evidence>
<evidence type="ECO:0000313" key="2">
    <source>
        <dbReference type="Proteomes" id="UP000825078"/>
    </source>
</evidence>
<dbReference type="AlphaFoldDB" id="A0AAD1K807"/>
<dbReference type="EMBL" id="AP024613">
    <property type="protein sequence ID" value="BCV44454.1"/>
    <property type="molecule type" value="Genomic_DNA"/>
</dbReference>
<evidence type="ECO:0008006" key="3">
    <source>
        <dbReference type="Google" id="ProtNLM"/>
    </source>
</evidence>